<dbReference type="InterPro" id="IPR013729">
    <property type="entry name" value="MBF1_N"/>
</dbReference>
<feature type="domain" description="HTH cro/C1-type" evidence="6">
    <location>
        <begin position="105"/>
        <end position="159"/>
    </location>
</feature>
<dbReference type="PANTHER" id="PTHR10245">
    <property type="entry name" value="ENDOTHELIAL DIFFERENTIATION-RELATED FACTOR 1 MULTIPROTEIN BRIDGING FACTOR 1"/>
    <property type="match status" value="1"/>
</dbReference>
<keyword evidence="4" id="KW-0804">Transcription</keyword>
<evidence type="ECO:0000256" key="1">
    <source>
        <dbReference type="ARBA" id="ARBA00009802"/>
    </source>
</evidence>
<dbReference type="Gene3D" id="1.10.260.40">
    <property type="entry name" value="lambda repressor-like DNA-binding domains"/>
    <property type="match status" value="1"/>
</dbReference>
<protein>
    <submittedName>
        <fullName evidence="7">17109_t:CDS:1</fullName>
    </submittedName>
</protein>
<evidence type="ECO:0000256" key="5">
    <source>
        <dbReference type="ARBA" id="ARBA00035107"/>
    </source>
</evidence>
<dbReference type="InterPro" id="IPR010982">
    <property type="entry name" value="Lambda_DNA-bd_dom_sf"/>
</dbReference>
<dbReference type="PANTHER" id="PTHR10245:SF15">
    <property type="entry name" value="ENDOTHELIAL DIFFERENTIATION-RELATED FACTOR 1"/>
    <property type="match status" value="1"/>
</dbReference>
<gene>
    <name evidence="7" type="ORF">GMARGA_LOCUS10486</name>
</gene>
<comment type="caution">
    <text evidence="7">The sequence shown here is derived from an EMBL/GenBank/DDBJ whole genome shotgun (WGS) entry which is preliminary data.</text>
</comment>
<evidence type="ECO:0000313" key="8">
    <source>
        <dbReference type="Proteomes" id="UP000789901"/>
    </source>
</evidence>
<accession>A0ABN7UTS8</accession>
<evidence type="ECO:0000313" key="7">
    <source>
        <dbReference type="EMBL" id="CAG8672205.1"/>
    </source>
</evidence>
<dbReference type="SUPFAM" id="SSF47413">
    <property type="entry name" value="lambda repressor-like DNA-binding domains"/>
    <property type="match status" value="1"/>
</dbReference>
<dbReference type="SMART" id="SM00530">
    <property type="entry name" value="HTH_XRE"/>
    <property type="match status" value="1"/>
</dbReference>
<evidence type="ECO:0000259" key="6">
    <source>
        <dbReference type="PROSITE" id="PS50943"/>
    </source>
</evidence>
<reference evidence="7 8" key="1">
    <citation type="submission" date="2021-06" db="EMBL/GenBank/DDBJ databases">
        <authorList>
            <person name="Kallberg Y."/>
            <person name="Tangrot J."/>
            <person name="Rosling A."/>
        </authorList>
    </citation>
    <scope>NUCLEOTIDE SEQUENCE [LARGE SCALE GENOMIC DNA]</scope>
    <source>
        <strain evidence="7 8">120-4 pot B 10/14</strain>
    </source>
</reference>
<dbReference type="EMBL" id="CAJVQB010005880">
    <property type="protein sequence ID" value="CAG8672205.1"/>
    <property type="molecule type" value="Genomic_DNA"/>
</dbReference>
<evidence type="ECO:0000256" key="4">
    <source>
        <dbReference type="ARBA" id="ARBA00023163"/>
    </source>
</evidence>
<evidence type="ECO:0000256" key="2">
    <source>
        <dbReference type="ARBA" id="ARBA00023015"/>
    </source>
</evidence>
<dbReference type="PROSITE" id="PS50943">
    <property type="entry name" value="HTH_CROC1"/>
    <property type="match status" value="1"/>
</dbReference>
<keyword evidence="2" id="KW-0805">Transcription regulation</keyword>
<dbReference type="InterPro" id="IPR001387">
    <property type="entry name" value="Cro/C1-type_HTH"/>
</dbReference>
<dbReference type="Pfam" id="PF01381">
    <property type="entry name" value="HTH_3"/>
    <property type="match status" value="1"/>
</dbReference>
<proteinExistence type="inferred from homology"/>
<dbReference type="Pfam" id="PF08523">
    <property type="entry name" value="MBF1"/>
    <property type="match status" value="2"/>
</dbReference>
<sequence>MSETGWDDVTVIRKRAEHAKVTKGDAAINAARRAGAVVGIERKGKRSKKPQLKQFQKNVNLLFYLVAGGTNKGHSGTDHQRIAKLDRENEVAPPPKLSLSVGKAIQQARQAKGLTQKDLGQKINEKANIINDYEMSRTIPNQQVLSKLERVLGVKLRGKNIGESLHSK</sequence>
<evidence type="ECO:0000256" key="3">
    <source>
        <dbReference type="ARBA" id="ARBA00023125"/>
    </source>
</evidence>
<organism evidence="7 8">
    <name type="scientific">Gigaspora margarita</name>
    <dbReference type="NCBI Taxonomy" id="4874"/>
    <lineage>
        <taxon>Eukaryota</taxon>
        <taxon>Fungi</taxon>
        <taxon>Fungi incertae sedis</taxon>
        <taxon>Mucoromycota</taxon>
        <taxon>Glomeromycotina</taxon>
        <taxon>Glomeromycetes</taxon>
        <taxon>Diversisporales</taxon>
        <taxon>Gigasporaceae</taxon>
        <taxon>Gigaspora</taxon>
    </lineage>
</organism>
<dbReference type="Proteomes" id="UP000789901">
    <property type="component" value="Unassembled WGS sequence"/>
</dbReference>
<keyword evidence="3" id="KW-0238">DNA-binding</keyword>
<keyword evidence="8" id="KW-1185">Reference proteome</keyword>
<comment type="similarity">
    <text evidence="1">Belongs to the MBF1 family.</text>
</comment>
<dbReference type="CDD" id="cd00093">
    <property type="entry name" value="HTH_XRE"/>
    <property type="match status" value="1"/>
</dbReference>
<comment type="function">
    <text evidence="5">Transcriptional coactivator that stimulates GCN4-dependent transcriptional activity by bridging the DNA-binding region of GCN4 and TBP (SPT15), thereby recruiting TBP to GCN4-bound promoters. Involved in induction of the ribosome quality control (RQC) pathway; a pathway that degrades nascent peptide chains during problematic translation. Required to prevent stalled ribosomes from frameshifting.</text>
</comment>
<name>A0ABN7UTS8_GIGMA</name>